<dbReference type="Proteomes" id="UP000663836">
    <property type="component" value="Unassembled WGS sequence"/>
</dbReference>
<name>A0A815L0E6_9BILA</name>
<dbReference type="EMBL" id="CAJNOT010003733">
    <property type="protein sequence ID" value="CAF1397901.1"/>
    <property type="molecule type" value="Genomic_DNA"/>
</dbReference>
<dbReference type="Proteomes" id="UP000663864">
    <property type="component" value="Unassembled WGS sequence"/>
</dbReference>
<dbReference type="PANTHER" id="PTHR30612">
    <property type="entry name" value="SECA INNER MEMBRANE COMPONENT OF SEC PROTEIN SECRETION SYSTEM"/>
    <property type="match status" value="1"/>
</dbReference>
<proteinExistence type="predicted"/>
<evidence type="ECO:0000313" key="6">
    <source>
        <dbReference type="EMBL" id="CAF1397901.1"/>
    </source>
</evidence>
<sequence length="999" mass="116092">MFIDDNSKIARLATNVAGMDQLQPIYHRLWNELVCLQDRIIEIENKFYLFDEKLSSEGEITILEYTNKQGQRDKIYDLEKYIKACRDCAADISHIGKTIPEENLDVFIKKYLEDFITKYIKEEYEVTKHLVDFVNTQISKWVDNVILAYNYQENVHYVVQEGLIKPVDYYSTGIVQNFSHWTDGLHQFLQIKHNLKMTSETLTTNFLSNIGYFKRYKSNLFGLTGTLGSKASQDLLVELYNVDLVIIPSSYRKQYMSLPDIITKNNIQWFETICRCAINESHKGRGTLIICETIEHCKRIAEKLRKHQNSGVIKLYTMNNMNQEENVAAIKSGEIIIATNLAGRGTDIKTDDVEQYGGLHIILTFMPPNKRILEQALGRTARQGKRGTGQIILNINHSLYNEDFDIEKIAKSRDEIEIKILNDFKNSEWKIIQLKDELFFKFCSLLSEIRKNIREKNGLVSKIKNKVKDVYSNVIPSIYESNILLSIEEQWAMFLRKIDNEKSSIISEKIHQKYEKFQKKVIDDYEKGRVIKNPYYHIVIANDLVINDSSSNENYDEAMEHYHRAIELDEKHSAAAFFGRGNGKFCNIRLITLDQLHDYVDAVTKGDEIVIIKNEQNFKVGYKEKGDKKYIEWIVDNKELTNYLSSLHNHTMEILDSNKYSKIYRLIYENVESKNGYVRQDFLQPLRSLKGDKEYEIEFNDLTAREDCGTIDQAKQTIDKAVSKDEQTAKFSKVDSSATQETSSSYGENRILNSDYKHIGISIMQINAEVLKEFLNPNIEVREVTKELALRALKDRSSFFNHHLLPRKLFSKSPQVDLDINLDNQILEKKNDMQAKDAIKIIEQQTNDNVYFNLTFKSANEISSVLKAKVNVHDQLMRKLSRIDEETLLIEHISSRHCSINKEYIKDIIPLLRNQGIIDKLGTIDENEESHNRDLLEELNCCDFNQFNRYKEEIIAVFEELHTNMLNVEVNELSETIKLISDSITEYAINITESCLTSS</sequence>
<dbReference type="Pfam" id="PF00271">
    <property type="entry name" value="Helicase_C"/>
    <property type="match status" value="1"/>
</dbReference>
<dbReference type="Pfam" id="PF01043">
    <property type="entry name" value="SecA_PP_bind"/>
    <property type="match status" value="1"/>
</dbReference>
<dbReference type="PROSITE" id="PS51196">
    <property type="entry name" value="SECA_MOTOR_DEAD"/>
    <property type="match status" value="1"/>
</dbReference>
<evidence type="ECO:0000313" key="8">
    <source>
        <dbReference type="Proteomes" id="UP000663864"/>
    </source>
</evidence>
<dbReference type="SUPFAM" id="SSF52540">
    <property type="entry name" value="P-loop containing nucleoside triphosphate hydrolases"/>
    <property type="match status" value="1"/>
</dbReference>
<evidence type="ECO:0000259" key="4">
    <source>
        <dbReference type="PROSITE" id="PS51194"/>
    </source>
</evidence>
<dbReference type="GO" id="GO:0006605">
    <property type="term" value="P:protein targeting"/>
    <property type="evidence" value="ECO:0007669"/>
    <property type="project" value="InterPro"/>
</dbReference>
<evidence type="ECO:0000259" key="5">
    <source>
        <dbReference type="PROSITE" id="PS51196"/>
    </source>
</evidence>
<dbReference type="InterPro" id="IPR011130">
    <property type="entry name" value="SecA_preprotein_X-link_dom"/>
</dbReference>
<feature type="domain" description="Helicase C-terminal" evidence="4">
    <location>
        <begin position="266"/>
        <end position="438"/>
    </location>
</feature>
<dbReference type="AlphaFoldDB" id="A0A815L0E6"/>
<dbReference type="Gene3D" id="3.90.1440.10">
    <property type="entry name" value="SecA, preprotein cross-linking domain"/>
    <property type="match status" value="1"/>
</dbReference>
<feature type="domain" description="SecA family profile" evidence="5">
    <location>
        <begin position="1"/>
        <end position="425"/>
    </location>
</feature>
<dbReference type="GO" id="GO:0016020">
    <property type="term" value="C:membrane"/>
    <property type="evidence" value="ECO:0007669"/>
    <property type="project" value="InterPro"/>
</dbReference>
<organism evidence="6 8">
    <name type="scientific">Rotaria sordida</name>
    <dbReference type="NCBI Taxonomy" id="392033"/>
    <lineage>
        <taxon>Eukaryota</taxon>
        <taxon>Metazoa</taxon>
        <taxon>Spiralia</taxon>
        <taxon>Gnathifera</taxon>
        <taxon>Rotifera</taxon>
        <taxon>Eurotatoria</taxon>
        <taxon>Bdelloidea</taxon>
        <taxon>Philodinida</taxon>
        <taxon>Philodinidae</taxon>
        <taxon>Rotaria</taxon>
    </lineage>
</organism>
<evidence type="ECO:0000256" key="2">
    <source>
        <dbReference type="ARBA" id="ARBA00022927"/>
    </source>
</evidence>
<keyword evidence="3" id="KW-0811">Translocation</keyword>
<dbReference type="InterPro" id="IPR027417">
    <property type="entry name" value="P-loop_NTPase"/>
</dbReference>
<dbReference type="EMBL" id="CAJOBD010005244">
    <property type="protein sequence ID" value="CAF4024664.1"/>
    <property type="molecule type" value="Genomic_DNA"/>
</dbReference>
<dbReference type="SMART" id="SM00490">
    <property type="entry name" value="HELICc"/>
    <property type="match status" value="1"/>
</dbReference>
<accession>A0A815L0E6</accession>
<dbReference type="SUPFAM" id="SSF81767">
    <property type="entry name" value="Pre-protein crosslinking domain of SecA"/>
    <property type="match status" value="1"/>
</dbReference>
<gene>
    <name evidence="7" type="ORF">JBS370_LOCUS27615</name>
    <name evidence="6" type="ORF">ZHD862_LOCUS32970</name>
</gene>
<keyword evidence="1" id="KW-0963">Cytoplasm</keyword>
<dbReference type="InterPro" id="IPR036670">
    <property type="entry name" value="SecA_X-link_sf"/>
</dbReference>
<dbReference type="Gene3D" id="3.40.50.300">
    <property type="entry name" value="P-loop containing nucleotide triphosphate hydrolases"/>
    <property type="match status" value="2"/>
</dbReference>
<comment type="caution">
    <text evidence="6">The sequence shown here is derived from an EMBL/GenBank/DDBJ whole genome shotgun (WGS) entry which is preliminary data.</text>
</comment>
<dbReference type="PANTHER" id="PTHR30612:SF0">
    <property type="entry name" value="CHLOROPLAST PROTEIN-TRANSPORTING ATPASE"/>
    <property type="match status" value="1"/>
</dbReference>
<dbReference type="GO" id="GO:0005524">
    <property type="term" value="F:ATP binding"/>
    <property type="evidence" value="ECO:0007669"/>
    <property type="project" value="InterPro"/>
</dbReference>
<keyword evidence="2" id="KW-0653">Protein transport</keyword>
<protein>
    <recommendedName>
        <fullName evidence="9">Protein translocase subunit SecA</fullName>
    </recommendedName>
</protein>
<evidence type="ECO:0000256" key="1">
    <source>
        <dbReference type="ARBA" id="ARBA00022490"/>
    </source>
</evidence>
<dbReference type="GO" id="GO:0006886">
    <property type="term" value="P:intracellular protein transport"/>
    <property type="evidence" value="ECO:0007669"/>
    <property type="project" value="InterPro"/>
</dbReference>
<keyword evidence="2" id="KW-0813">Transport</keyword>
<dbReference type="PROSITE" id="PS51194">
    <property type="entry name" value="HELICASE_CTER"/>
    <property type="match status" value="1"/>
</dbReference>
<dbReference type="InterPro" id="IPR000185">
    <property type="entry name" value="SecA"/>
</dbReference>
<dbReference type="GO" id="GO:0017038">
    <property type="term" value="P:protein import"/>
    <property type="evidence" value="ECO:0007669"/>
    <property type="project" value="InterPro"/>
</dbReference>
<evidence type="ECO:0000256" key="3">
    <source>
        <dbReference type="ARBA" id="ARBA00023010"/>
    </source>
</evidence>
<evidence type="ECO:0008006" key="9">
    <source>
        <dbReference type="Google" id="ProtNLM"/>
    </source>
</evidence>
<dbReference type="InterPro" id="IPR001650">
    <property type="entry name" value="Helicase_C-like"/>
</dbReference>
<evidence type="ECO:0000313" key="7">
    <source>
        <dbReference type="EMBL" id="CAF4024664.1"/>
    </source>
</evidence>
<reference evidence="6" key="1">
    <citation type="submission" date="2021-02" db="EMBL/GenBank/DDBJ databases">
        <authorList>
            <person name="Nowell W R."/>
        </authorList>
    </citation>
    <scope>NUCLEOTIDE SEQUENCE</scope>
</reference>
<dbReference type="InterPro" id="IPR014018">
    <property type="entry name" value="SecA_motor_DEAD"/>
</dbReference>